<dbReference type="RefSeq" id="WP_244411466.1">
    <property type="nucleotide sequence ID" value="NZ_AP025564.1"/>
</dbReference>
<dbReference type="Pfam" id="PF04586">
    <property type="entry name" value="Peptidase_S78"/>
    <property type="match status" value="1"/>
</dbReference>
<evidence type="ECO:0000259" key="5">
    <source>
        <dbReference type="Pfam" id="PF04586"/>
    </source>
</evidence>
<evidence type="ECO:0000313" key="7">
    <source>
        <dbReference type="Proteomes" id="UP001320544"/>
    </source>
</evidence>
<feature type="region of interest" description="Disordered" evidence="4">
    <location>
        <begin position="174"/>
        <end position="195"/>
    </location>
</feature>
<keyword evidence="2" id="KW-0645">Protease</keyword>
<organism evidence="6 7">
    <name type="scientific">Raoultibacter timonensis</name>
    <dbReference type="NCBI Taxonomy" id="1907662"/>
    <lineage>
        <taxon>Bacteria</taxon>
        <taxon>Bacillati</taxon>
        <taxon>Actinomycetota</taxon>
        <taxon>Coriobacteriia</taxon>
        <taxon>Eggerthellales</taxon>
        <taxon>Eggerthellaceae</taxon>
        <taxon>Raoultibacter</taxon>
    </lineage>
</organism>
<reference evidence="6 7" key="1">
    <citation type="submission" date="2022-01" db="EMBL/GenBank/DDBJ databases">
        <title>Novel bile acid biosynthetic pathways are enriched in the microbiome of centenarians.</title>
        <authorList>
            <person name="Sato Y."/>
            <person name="Atarashi K."/>
            <person name="Plichta R.D."/>
            <person name="Arai Y."/>
            <person name="Sasajima S."/>
            <person name="Kearney M.S."/>
            <person name="Suda W."/>
            <person name="Takeshita K."/>
            <person name="Sasaki T."/>
            <person name="Okamoto S."/>
            <person name="Skelly N.A."/>
            <person name="Okamura Y."/>
            <person name="Vlamakis H."/>
            <person name="Li Y."/>
            <person name="Tanoue T."/>
            <person name="Takei H."/>
            <person name="Nittono H."/>
            <person name="Narushima S."/>
            <person name="Irie J."/>
            <person name="Itoh H."/>
            <person name="Moriya K."/>
            <person name="Sugiura Y."/>
            <person name="Suematsu M."/>
            <person name="Moritoki N."/>
            <person name="Shibata S."/>
            <person name="Littman R.D."/>
            <person name="Fischbach A.M."/>
            <person name="Uwamino Y."/>
            <person name="Inoue T."/>
            <person name="Honda A."/>
            <person name="Hattori M."/>
            <person name="Murai T."/>
            <person name="Xavier J.R."/>
            <person name="Hirose N."/>
            <person name="Honda K."/>
        </authorList>
    </citation>
    <scope>NUCLEOTIDE SEQUENCE [LARGE SCALE GENOMIC DNA]</scope>
    <source>
        <strain evidence="6 7">CE91-St30</strain>
    </source>
</reference>
<dbReference type="NCBIfam" id="TIGR01543">
    <property type="entry name" value="proheadase_HK97"/>
    <property type="match status" value="1"/>
</dbReference>
<evidence type="ECO:0000313" key="6">
    <source>
        <dbReference type="EMBL" id="BDE94944.1"/>
    </source>
</evidence>
<sequence>MEIKLRSDSVEIAGYVNAVGRESRVLRDRDGYFTETIQPGAFARALMRGKRNMLLNHDKTRVIGEEGKNLELKEDAIGLYARATVTDPEVIDKARNGELSGWSFGFLPLKQDKNAADGMQHRTIEEMELSEVSIIDKRMRPCYKATSVFTRADDGDGAEQLEYRAMDFDSVETIDESERAEEEGEAPEAPDLSKLIAKMEELNKLRAE</sequence>
<evidence type="ECO:0000256" key="4">
    <source>
        <dbReference type="SAM" id="MobiDB-lite"/>
    </source>
</evidence>
<keyword evidence="3" id="KW-0378">Hydrolase</keyword>
<dbReference type="InterPro" id="IPR006433">
    <property type="entry name" value="Prohead_protease"/>
</dbReference>
<feature type="domain" description="Prohead serine protease" evidence="5">
    <location>
        <begin position="8"/>
        <end position="153"/>
    </location>
</feature>
<protein>
    <submittedName>
        <fullName evidence="6">Peptidase U35</fullName>
    </submittedName>
</protein>
<keyword evidence="7" id="KW-1185">Reference proteome</keyword>
<name>A0ABN6MBF8_9ACTN</name>
<dbReference type="InterPro" id="IPR054613">
    <property type="entry name" value="Peptidase_S78_dom"/>
</dbReference>
<dbReference type="EMBL" id="AP025564">
    <property type="protein sequence ID" value="BDE94944.1"/>
    <property type="molecule type" value="Genomic_DNA"/>
</dbReference>
<evidence type="ECO:0000256" key="2">
    <source>
        <dbReference type="ARBA" id="ARBA00022670"/>
    </source>
</evidence>
<dbReference type="Proteomes" id="UP001320544">
    <property type="component" value="Chromosome"/>
</dbReference>
<keyword evidence="1" id="KW-1188">Viral release from host cell</keyword>
<feature type="compositionally biased region" description="Acidic residues" evidence="4">
    <location>
        <begin position="174"/>
        <end position="188"/>
    </location>
</feature>
<accession>A0ABN6MBF8</accession>
<evidence type="ECO:0000256" key="1">
    <source>
        <dbReference type="ARBA" id="ARBA00022612"/>
    </source>
</evidence>
<gene>
    <name evidence="6" type="ORF">CE91St30_02770</name>
</gene>
<proteinExistence type="predicted"/>
<evidence type="ECO:0000256" key="3">
    <source>
        <dbReference type="ARBA" id="ARBA00022801"/>
    </source>
</evidence>